<keyword evidence="3" id="KW-1185">Reference proteome</keyword>
<dbReference type="Pfam" id="PF21777">
    <property type="entry name" value="SDR-like"/>
    <property type="match status" value="1"/>
</dbReference>
<protein>
    <recommendedName>
        <fullName evidence="1">Short chain dehydrogenase-like proteobacteria domain-containing protein</fullName>
    </recommendedName>
</protein>
<dbReference type="AlphaFoldDB" id="A0A1C7D7G6"/>
<sequence length="120" mass="12370">MAGGQIIPVQGLPQNPLGAAGKFLQDHLEAARAALAQGEDLVLTFPPAGHEHDEWRRALVQGLAREAAPHLRVNGVIGRDAGGDGSVAQIAGWLLAQPGITGQIVAVDGAQPVNPAQLVR</sequence>
<dbReference type="OrthoDB" id="7409402at2"/>
<feature type="domain" description="Short chain dehydrogenase-like proteobacteria" evidence="1">
    <location>
        <begin position="8"/>
        <end position="106"/>
    </location>
</feature>
<evidence type="ECO:0000259" key="1">
    <source>
        <dbReference type="Pfam" id="PF21777"/>
    </source>
</evidence>
<dbReference type="Proteomes" id="UP000092698">
    <property type="component" value="Chromosome"/>
</dbReference>
<accession>A0A1C7D7G6</accession>
<dbReference type="STRING" id="645517.A6F65_01112"/>
<proteinExistence type="predicted"/>
<dbReference type="EMBL" id="CP016545">
    <property type="protein sequence ID" value="ANU07420.1"/>
    <property type="molecule type" value="Genomic_DNA"/>
</dbReference>
<dbReference type="KEGG" id="anh:A6F65_01112"/>
<evidence type="ECO:0000313" key="2">
    <source>
        <dbReference type="EMBL" id="ANU07420.1"/>
    </source>
</evidence>
<organism evidence="2 3">
    <name type="scientific">Paraurantiacibacter namhicola</name>
    <dbReference type="NCBI Taxonomy" id="645517"/>
    <lineage>
        <taxon>Bacteria</taxon>
        <taxon>Pseudomonadati</taxon>
        <taxon>Pseudomonadota</taxon>
        <taxon>Alphaproteobacteria</taxon>
        <taxon>Sphingomonadales</taxon>
        <taxon>Erythrobacteraceae</taxon>
        <taxon>Paraurantiacibacter</taxon>
    </lineage>
</organism>
<evidence type="ECO:0000313" key="3">
    <source>
        <dbReference type="Proteomes" id="UP000092698"/>
    </source>
</evidence>
<gene>
    <name evidence="2" type="ORF">A6F65_01112</name>
</gene>
<dbReference type="InterPro" id="IPR048623">
    <property type="entry name" value="SDR-like_proteobact"/>
</dbReference>
<name>A0A1C7D7G6_9SPHN</name>
<dbReference type="RefSeq" id="WP_067786640.1">
    <property type="nucleotide sequence ID" value="NZ_CP016545.1"/>
</dbReference>
<reference evidence="2 3" key="1">
    <citation type="submission" date="2016-07" db="EMBL/GenBank/DDBJ databases">
        <title>Complete genome sequence of Altererythrobacter namhicola JCM 16345T, containing esterase-encoding genes.</title>
        <authorList>
            <person name="Cheng H."/>
            <person name="Wu Y.-H."/>
            <person name="Jian S.-L."/>
            <person name="Huo Y.-Y."/>
            <person name="Wang C.-S."/>
            <person name="Xu X.-W."/>
        </authorList>
    </citation>
    <scope>NUCLEOTIDE SEQUENCE [LARGE SCALE GENOMIC DNA]</scope>
    <source>
        <strain evidence="2 3">JCM 16345</strain>
    </source>
</reference>